<protein>
    <submittedName>
        <fullName evidence="1">Uncharacterized protein</fullName>
    </submittedName>
</protein>
<sequence>MPLVASAWNHEAETMPPLQVYFSQAVRKFISQAKALTVLKPNASTEKSAYTATKWSDEKMSSLSLLYAFTQSSPLQQTQGGSSSFPPALSLCELHGRYDGAMLRFWWSPLQL</sequence>
<dbReference type="AlphaFoldDB" id="A0A9D4AU38"/>
<dbReference type="EMBL" id="JAHDVG010000483">
    <property type="protein sequence ID" value="KAH1170848.1"/>
    <property type="molecule type" value="Genomic_DNA"/>
</dbReference>
<proteinExistence type="predicted"/>
<evidence type="ECO:0000313" key="2">
    <source>
        <dbReference type="Proteomes" id="UP000827986"/>
    </source>
</evidence>
<evidence type="ECO:0000313" key="1">
    <source>
        <dbReference type="EMBL" id="KAH1170848.1"/>
    </source>
</evidence>
<comment type="caution">
    <text evidence="1">The sequence shown here is derived from an EMBL/GenBank/DDBJ whole genome shotgun (WGS) entry which is preliminary data.</text>
</comment>
<reference evidence="1" key="1">
    <citation type="submission" date="2021-09" db="EMBL/GenBank/DDBJ databases">
        <title>The genome of Mauremys mutica provides insights into the evolution of semi-aquatic lifestyle.</title>
        <authorList>
            <person name="Gong S."/>
            <person name="Gao Y."/>
        </authorList>
    </citation>
    <scope>NUCLEOTIDE SEQUENCE</scope>
    <source>
        <strain evidence="1">MM-2020</strain>
        <tissue evidence="1">Muscle</tissue>
    </source>
</reference>
<dbReference type="Proteomes" id="UP000827986">
    <property type="component" value="Unassembled WGS sequence"/>
</dbReference>
<gene>
    <name evidence="1" type="ORF">KIL84_006466</name>
</gene>
<keyword evidence="2" id="KW-1185">Reference proteome</keyword>
<name>A0A9D4AU38_9SAUR</name>
<organism evidence="1 2">
    <name type="scientific">Mauremys mutica</name>
    <name type="common">yellowpond turtle</name>
    <dbReference type="NCBI Taxonomy" id="74926"/>
    <lineage>
        <taxon>Eukaryota</taxon>
        <taxon>Metazoa</taxon>
        <taxon>Chordata</taxon>
        <taxon>Craniata</taxon>
        <taxon>Vertebrata</taxon>
        <taxon>Euteleostomi</taxon>
        <taxon>Archelosauria</taxon>
        <taxon>Testudinata</taxon>
        <taxon>Testudines</taxon>
        <taxon>Cryptodira</taxon>
        <taxon>Durocryptodira</taxon>
        <taxon>Testudinoidea</taxon>
        <taxon>Geoemydidae</taxon>
        <taxon>Geoemydinae</taxon>
        <taxon>Mauremys</taxon>
    </lineage>
</organism>
<accession>A0A9D4AU38</accession>